<feature type="compositionally biased region" description="Polar residues" evidence="1">
    <location>
        <begin position="76"/>
        <end position="89"/>
    </location>
</feature>
<evidence type="ECO:0000313" key="2">
    <source>
        <dbReference type="EMBL" id="KAI5421785.1"/>
    </source>
</evidence>
<dbReference type="Gramene" id="Psat04G0528300-T1">
    <property type="protein sequence ID" value="KAI5421785.1"/>
    <property type="gene ID" value="KIW84_045283"/>
</dbReference>
<proteinExistence type="predicted"/>
<organism evidence="2 3">
    <name type="scientific">Pisum sativum</name>
    <name type="common">Garden pea</name>
    <name type="synonym">Lathyrus oleraceus</name>
    <dbReference type="NCBI Taxonomy" id="3888"/>
    <lineage>
        <taxon>Eukaryota</taxon>
        <taxon>Viridiplantae</taxon>
        <taxon>Streptophyta</taxon>
        <taxon>Embryophyta</taxon>
        <taxon>Tracheophyta</taxon>
        <taxon>Spermatophyta</taxon>
        <taxon>Magnoliopsida</taxon>
        <taxon>eudicotyledons</taxon>
        <taxon>Gunneridae</taxon>
        <taxon>Pentapetalae</taxon>
        <taxon>rosids</taxon>
        <taxon>fabids</taxon>
        <taxon>Fabales</taxon>
        <taxon>Fabaceae</taxon>
        <taxon>Papilionoideae</taxon>
        <taxon>50 kb inversion clade</taxon>
        <taxon>NPAAA clade</taxon>
        <taxon>Hologalegina</taxon>
        <taxon>IRL clade</taxon>
        <taxon>Fabeae</taxon>
        <taxon>Lathyrus</taxon>
    </lineage>
</organism>
<reference evidence="2 3" key="1">
    <citation type="journal article" date="2022" name="Nat. Genet.">
        <title>Improved pea reference genome and pan-genome highlight genomic features and evolutionary characteristics.</title>
        <authorList>
            <person name="Yang T."/>
            <person name="Liu R."/>
            <person name="Luo Y."/>
            <person name="Hu S."/>
            <person name="Wang D."/>
            <person name="Wang C."/>
            <person name="Pandey M.K."/>
            <person name="Ge S."/>
            <person name="Xu Q."/>
            <person name="Li N."/>
            <person name="Li G."/>
            <person name="Huang Y."/>
            <person name="Saxena R.K."/>
            <person name="Ji Y."/>
            <person name="Li M."/>
            <person name="Yan X."/>
            <person name="He Y."/>
            <person name="Liu Y."/>
            <person name="Wang X."/>
            <person name="Xiang C."/>
            <person name="Varshney R.K."/>
            <person name="Ding H."/>
            <person name="Gao S."/>
            <person name="Zong X."/>
        </authorList>
    </citation>
    <scope>NUCLEOTIDE SEQUENCE [LARGE SCALE GENOMIC DNA]</scope>
    <source>
        <strain evidence="2 3">cv. Zhongwan 6</strain>
    </source>
</reference>
<evidence type="ECO:0000256" key="1">
    <source>
        <dbReference type="SAM" id="MobiDB-lite"/>
    </source>
</evidence>
<dbReference type="Proteomes" id="UP001058974">
    <property type="component" value="Chromosome 4"/>
</dbReference>
<dbReference type="AlphaFoldDB" id="A0A9D4XMU4"/>
<feature type="region of interest" description="Disordered" evidence="1">
    <location>
        <begin position="76"/>
        <end position="110"/>
    </location>
</feature>
<sequence>MYDLELGVFFNSRDVVFCENEFPFAAEIPSENDHILPGASFSNAIEDDFFQLVPTIPAVPSTPAIETATLLDKDVSSVTPPVSIESPTGSSSFDSQNMSSFVETSEEPQAADTIENLGRGHRIKLPSTKLQDFVTNTITKICPSNCSTASSRPSGTPYPLAKYVNYVNFSPRHRKFLAVVSAATEPQNFAEADHQKLDSNITSNNVKEC</sequence>
<gene>
    <name evidence="2" type="ORF">KIW84_045283</name>
</gene>
<dbReference type="EMBL" id="JAMSHJ010000004">
    <property type="protein sequence ID" value="KAI5421785.1"/>
    <property type="molecule type" value="Genomic_DNA"/>
</dbReference>
<name>A0A9D4XMU4_PEA</name>
<accession>A0A9D4XMU4</accession>
<protein>
    <submittedName>
        <fullName evidence="2">Uncharacterized protein</fullName>
    </submittedName>
</protein>
<feature type="compositionally biased region" description="Low complexity" evidence="1">
    <location>
        <begin position="90"/>
        <end position="100"/>
    </location>
</feature>
<comment type="caution">
    <text evidence="2">The sequence shown here is derived from an EMBL/GenBank/DDBJ whole genome shotgun (WGS) entry which is preliminary data.</text>
</comment>
<keyword evidence="3" id="KW-1185">Reference proteome</keyword>
<evidence type="ECO:0000313" key="3">
    <source>
        <dbReference type="Proteomes" id="UP001058974"/>
    </source>
</evidence>